<sequence length="107" mass="11596">MWSPDLVVPLGLIVGEAVTNALKHVFLEEREGRVRVELRASDGGTMRLLVEKHGIGMPAERRAGSLGLRLIEMFAKQVNGRALMEAGRGGQGTAVMITFPDPNIMPC</sequence>
<dbReference type="Proteomes" id="UP000600101">
    <property type="component" value="Unassembled WGS sequence"/>
</dbReference>
<evidence type="ECO:0000259" key="8">
    <source>
        <dbReference type="SMART" id="SM00387"/>
    </source>
</evidence>
<evidence type="ECO:0000313" key="9">
    <source>
        <dbReference type="EMBL" id="MBC4018780.1"/>
    </source>
</evidence>
<dbReference type="SUPFAM" id="SSF55874">
    <property type="entry name" value="ATPase domain of HSP90 chaperone/DNA topoisomerase II/histidine kinase"/>
    <property type="match status" value="1"/>
</dbReference>
<evidence type="ECO:0000256" key="1">
    <source>
        <dbReference type="ARBA" id="ARBA00000085"/>
    </source>
</evidence>
<dbReference type="GO" id="GO:0005524">
    <property type="term" value="F:ATP binding"/>
    <property type="evidence" value="ECO:0007669"/>
    <property type="project" value="UniProtKB-KW"/>
</dbReference>
<reference evidence="9" key="1">
    <citation type="submission" date="2020-08" db="EMBL/GenBank/DDBJ databases">
        <authorList>
            <person name="Hu Y."/>
            <person name="Nguyen S.V."/>
            <person name="Li F."/>
            <person name="Fanning S."/>
        </authorList>
    </citation>
    <scope>NUCLEOTIDE SEQUENCE</scope>
    <source>
        <strain evidence="9">SYSU D8009</strain>
    </source>
</reference>
<evidence type="ECO:0000256" key="5">
    <source>
        <dbReference type="ARBA" id="ARBA00022741"/>
    </source>
</evidence>
<dbReference type="Gene3D" id="3.30.565.10">
    <property type="entry name" value="Histidine kinase-like ATPase, C-terminal domain"/>
    <property type="match status" value="1"/>
</dbReference>
<dbReference type="InterPro" id="IPR036890">
    <property type="entry name" value="HATPase_C_sf"/>
</dbReference>
<evidence type="ECO:0000256" key="7">
    <source>
        <dbReference type="ARBA" id="ARBA00022840"/>
    </source>
</evidence>
<dbReference type="EC" id="2.7.13.3" evidence="2"/>
<feature type="domain" description="Histidine kinase/HSP90-like ATPase" evidence="8">
    <location>
        <begin position="5"/>
        <end position="103"/>
    </location>
</feature>
<protein>
    <recommendedName>
        <fullName evidence="2">histidine kinase</fullName>
        <ecNumber evidence="2">2.7.13.3</ecNumber>
    </recommendedName>
</protein>
<dbReference type="EMBL" id="JACOMF010000079">
    <property type="protein sequence ID" value="MBC4018780.1"/>
    <property type="molecule type" value="Genomic_DNA"/>
</dbReference>
<name>A0A9X0R436_9PROT</name>
<organism evidence="9 10">
    <name type="scientific">Siccirubricoccus deserti</name>
    <dbReference type="NCBI Taxonomy" id="2013562"/>
    <lineage>
        <taxon>Bacteria</taxon>
        <taxon>Pseudomonadati</taxon>
        <taxon>Pseudomonadota</taxon>
        <taxon>Alphaproteobacteria</taxon>
        <taxon>Acetobacterales</taxon>
        <taxon>Roseomonadaceae</taxon>
        <taxon>Siccirubricoccus</taxon>
    </lineage>
</organism>
<comment type="caution">
    <text evidence="9">The sequence shown here is derived from an EMBL/GenBank/DDBJ whole genome shotgun (WGS) entry which is preliminary data.</text>
</comment>
<keyword evidence="3" id="KW-0597">Phosphoprotein</keyword>
<dbReference type="GO" id="GO:0004673">
    <property type="term" value="F:protein histidine kinase activity"/>
    <property type="evidence" value="ECO:0007669"/>
    <property type="project" value="UniProtKB-EC"/>
</dbReference>
<gene>
    <name evidence="9" type="ORF">H7965_26335</name>
</gene>
<evidence type="ECO:0000256" key="6">
    <source>
        <dbReference type="ARBA" id="ARBA00022777"/>
    </source>
</evidence>
<keyword evidence="10" id="KW-1185">Reference proteome</keyword>
<accession>A0A9X0R436</accession>
<keyword evidence="4" id="KW-0808">Transferase</keyword>
<evidence type="ECO:0000256" key="4">
    <source>
        <dbReference type="ARBA" id="ARBA00022679"/>
    </source>
</evidence>
<evidence type="ECO:0000256" key="2">
    <source>
        <dbReference type="ARBA" id="ARBA00012438"/>
    </source>
</evidence>
<evidence type="ECO:0000256" key="3">
    <source>
        <dbReference type="ARBA" id="ARBA00022553"/>
    </source>
</evidence>
<dbReference type="PANTHER" id="PTHR41523:SF8">
    <property type="entry name" value="ETHYLENE RESPONSE SENSOR PROTEIN"/>
    <property type="match status" value="1"/>
</dbReference>
<evidence type="ECO:0000313" key="10">
    <source>
        <dbReference type="Proteomes" id="UP000600101"/>
    </source>
</evidence>
<dbReference type="PANTHER" id="PTHR41523">
    <property type="entry name" value="TWO-COMPONENT SYSTEM SENSOR PROTEIN"/>
    <property type="match status" value="1"/>
</dbReference>
<proteinExistence type="predicted"/>
<dbReference type="AlphaFoldDB" id="A0A9X0R436"/>
<comment type="catalytic activity">
    <reaction evidence="1">
        <text>ATP + protein L-histidine = ADP + protein N-phospho-L-histidine.</text>
        <dbReference type="EC" id="2.7.13.3"/>
    </reaction>
</comment>
<keyword evidence="7" id="KW-0067">ATP-binding</keyword>
<dbReference type="InterPro" id="IPR003594">
    <property type="entry name" value="HATPase_dom"/>
</dbReference>
<dbReference type="Pfam" id="PF02518">
    <property type="entry name" value="HATPase_c"/>
    <property type="match status" value="1"/>
</dbReference>
<keyword evidence="6 9" id="KW-0418">Kinase</keyword>
<dbReference type="SMART" id="SM00387">
    <property type="entry name" value="HATPase_c"/>
    <property type="match status" value="1"/>
</dbReference>
<keyword evidence="5" id="KW-0547">Nucleotide-binding</keyword>